<accession>A0A7X3K5V5</accession>
<dbReference type="Gene3D" id="2.60.200.60">
    <property type="match status" value="1"/>
</dbReference>
<evidence type="ECO:0000313" key="1">
    <source>
        <dbReference type="EMBL" id="MVW58727.1"/>
    </source>
</evidence>
<dbReference type="CDD" id="cd14744">
    <property type="entry name" value="PAAR_CT_2"/>
    <property type="match status" value="1"/>
</dbReference>
<protein>
    <submittedName>
        <fullName evidence="1">PAAR domain-containing protein</fullName>
    </submittedName>
</protein>
<keyword evidence="2" id="KW-1185">Reference proteome</keyword>
<comment type="caution">
    <text evidence="1">The sequence shown here is derived from an EMBL/GenBank/DDBJ whole genome shotgun (WGS) entry which is preliminary data.</text>
</comment>
<dbReference type="Proteomes" id="UP000443353">
    <property type="component" value="Unassembled WGS sequence"/>
</dbReference>
<proteinExistence type="predicted"/>
<sequence>MSKPLIRMGDRTSHGGTVISGDMTWEVYGKAVARVGDLTVCPKCKGVFAITTGADDLTGFGQAVARHGDKTACGATLIAGQSSAWWDNHSSPDGAASAASANTDMSSNLVAQEAPTICLECLAKAAAAGLAMVVRG</sequence>
<dbReference type="Pfam" id="PF05488">
    <property type="entry name" value="PAAR_motif"/>
    <property type="match status" value="1"/>
</dbReference>
<reference evidence="1 2" key="1">
    <citation type="submission" date="2019-12" db="EMBL/GenBank/DDBJ databases">
        <authorList>
            <person name="Li C."/>
            <person name="Zhao J."/>
        </authorList>
    </citation>
    <scope>NUCLEOTIDE SEQUENCE [LARGE SCALE GENOMIC DNA]</scope>
    <source>
        <strain evidence="1 2">NEAU-DD11</strain>
    </source>
</reference>
<dbReference type="InterPro" id="IPR008727">
    <property type="entry name" value="PAAR_motif"/>
</dbReference>
<dbReference type="AlphaFoldDB" id="A0A7X3K5V5"/>
<gene>
    <name evidence="1" type="ORF">GPY61_02145</name>
</gene>
<dbReference type="RefSeq" id="WP_056329087.1">
    <property type="nucleotide sequence ID" value="NZ_WSES01000001.1"/>
</dbReference>
<organism evidence="1 2">
    <name type="scientific">Massilia cellulosiltytica</name>
    <dbReference type="NCBI Taxonomy" id="2683234"/>
    <lineage>
        <taxon>Bacteria</taxon>
        <taxon>Pseudomonadati</taxon>
        <taxon>Pseudomonadota</taxon>
        <taxon>Betaproteobacteria</taxon>
        <taxon>Burkholderiales</taxon>
        <taxon>Oxalobacteraceae</taxon>
        <taxon>Telluria group</taxon>
        <taxon>Massilia</taxon>
    </lineage>
</organism>
<dbReference type="EMBL" id="WSES01000001">
    <property type="protein sequence ID" value="MVW58727.1"/>
    <property type="molecule type" value="Genomic_DNA"/>
</dbReference>
<name>A0A7X3K5V5_9BURK</name>
<evidence type="ECO:0000313" key="2">
    <source>
        <dbReference type="Proteomes" id="UP000443353"/>
    </source>
</evidence>